<reference evidence="2" key="1">
    <citation type="journal article" date="2014" name="Int. J. Syst. Evol. Microbiol.">
        <title>Complete genome sequence of Corynebacterium casei LMG S-19264T (=DSM 44701T), isolated from a smear-ripened cheese.</title>
        <authorList>
            <consortium name="US DOE Joint Genome Institute (JGI-PGF)"/>
            <person name="Walter F."/>
            <person name="Albersmeier A."/>
            <person name="Kalinowski J."/>
            <person name="Ruckert C."/>
        </authorList>
    </citation>
    <scope>NUCLEOTIDE SEQUENCE</scope>
    <source>
        <strain evidence="2">JCM 4125</strain>
    </source>
</reference>
<dbReference type="AlphaFoldDB" id="A0A918LSY8"/>
<reference evidence="2" key="2">
    <citation type="submission" date="2020-09" db="EMBL/GenBank/DDBJ databases">
        <authorList>
            <person name="Sun Q."/>
            <person name="Ohkuma M."/>
        </authorList>
    </citation>
    <scope>NUCLEOTIDE SEQUENCE</scope>
    <source>
        <strain evidence="2">JCM 4125</strain>
    </source>
</reference>
<dbReference type="EMBL" id="BMSA01000006">
    <property type="protein sequence ID" value="GGT48309.1"/>
    <property type="molecule type" value="Genomic_DNA"/>
</dbReference>
<evidence type="ECO:0000256" key="1">
    <source>
        <dbReference type="SAM" id="SignalP"/>
    </source>
</evidence>
<name>A0A918LSY8_9ACTN</name>
<accession>A0A918LSY8</accession>
<dbReference type="Proteomes" id="UP000646776">
    <property type="component" value="Unassembled WGS sequence"/>
</dbReference>
<organism evidence="2 3">
    <name type="scientific">Streptomyces phaeofaciens</name>
    <dbReference type="NCBI Taxonomy" id="68254"/>
    <lineage>
        <taxon>Bacteria</taxon>
        <taxon>Bacillati</taxon>
        <taxon>Actinomycetota</taxon>
        <taxon>Actinomycetes</taxon>
        <taxon>Kitasatosporales</taxon>
        <taxon>Streptomycetaceae</taxon>
        <taxon>Streptomyces</taxon>
    </lineage>
</organism>
<evidence type="ECO:0008006" key="4">
    <source>
        <dbReference type="Google" id="ProtNLM"/>
    </source>
</evidence>
<sequence>MCKRMLRSVLAVAFSAGLVFGAVGTQDLWWDSVPADAGAANTQAAPAPDLHWDVIGAGSNS</sequence>
<feature type="chain" id="PRO_5037824299" description="Secreted protein" evidence="1">
    <location>
        <begin position="22"/>
        <end position="61"/>
    </location>
</feature>
<comment type="caution">
    <text evidence="2">The sequence shown here is derived from an EMBL/GenBank/DDBJ whole genome shotgun (WGS) entry which is preliminary data.</text>
</comment>
<evidence type="ECO:0000313" key="2">
    <source>
        <dbReference type="EMBL" id="GGT48309.1"/>
    </source>
</evidence>
<protein>
    <recommendedName>
        <fullName evidence="4">Secreted protein</fullName>
    </recommendedName>
</protein>
<keyword evidence="1" id="KW-0732">Signal</keyword>
<evidence type="ECO:0000313" key="3">
    <source>
        <dbReference type="Proteomes" id="UP000646776"/>
    </source>
</evidence>
<keyword evidence="3" id="KW-1185">Reference proteome</keyword>
<feature type="signal peptide" evidence="1">
    <location>
        <begin position="1"/>
        <end position="21"/>
    </location>
</feature>
<gene>
    <name evidence="2" type="ORF">GCM10010226_26790</name>
</gene>
<proteinExistence type="predicted"/>